<feature type="transmembrane region" description="Helical" evidence="1">
    <location>
        <begin position="69"/>
        <end position="88"/>
    </location>
</feature>
<name>A0A0E4GA41_9FIRM</name>
<keyword evidence="1" id="KW-0472">Membrane</keyword>
<feature type="domain" description="Integrase catalytic" evidence="2">
    <location>
        <begin position="4"/>
        <end position="61"/>
    </location>
</feature>
<dbReference type="Proteomes" id="UP000045545">
    <property type="component" value="Unassembled WGS sequence"/>
</dbReference>
<accession>A0A0E4GA41</accession>
<keyword evidence="4" id="KW-1185">Reference proteome</keyword>
<dbReference type="EMBL" id="CGIH01000004">
    <property type="protein sequence ID" value="CFX00910.1"/>
    <property type="molecule type" value="Genomic_DNA"/>
</dbReference>
<dbReference type="AlphaFoldDB" id="A0A0E4GA41"/>
<feature type="transmembrane region" description="Helical" evidence="1">
    <location>
        <begin position="100"/>
        <end position="117"/>
    </location>
</feature>
<protein>
    <submittedName>
        <fullName evidence="3">Ribonuclease H-like domain</fullName>
    </submittedName>
</protein>
<keyword evidence="1" id="KW-0812">Transmembrane</keyword>
<dbReference type="STRING" id="690567.193"/>
<evidence type="ECO:0000256" key="1">
    <source>
        <dbReference type="SAM" id="Phobius"/>
    </source>
</evidence>
<sequence length="157" mass="18352">MDGKGRALDNIFVERFFRTLKYENIYLNEYETPKSLRRGLNQYIKFYNEQRLHGSLGYRCPVDFYHQDLAQIALLSIGAILLGYSYAHEWYGILESEVQYWGYLSEALGLILLILILPRFKGVILTKVILFIGLIINIPPIILWFIFHGSIDSRDKT</sequence>
<organism evidence="3 4">
    <name type="scientific">Syntrophomonas zehnderi OL-4</name>
    <dbReference type="NCBI Taxonomy" id="690567"/>
    <lineage>
        <taxon>Bacteria</taxon>
        <taxon>Bacillati</taxon>
        <taxon>Bacillota</taxon>
        <taxon>Clostridia</taxon>
        <taxon>Eubacteriales</taxon>
        <taxon>Syntrophomonadaceae</taxon>
        <taxon>Syntrophomonas</taxon>
    </lineage>
</organism>
<gene>
    <name evidence="3" type="ORF">193</name>
</gene>
<dbReference type="SUPFAM" id="SSF53098">
    <property type="entry name" value="Ribonuclease H-like"/>
    <property type="match status" value="1"/>
</dbReference>
<dbReference type="InterPro" id="IPR012337">
    <property type="entry name" value="RNaseH-like_sf"/>
</dbReference>
<dbReference type="InterPro" id="IPR001584">
    <property type="entry name" value="Integrase_cat-core"/>
</dbReference>
<evidence type="ECO:0000313" key="4">
    <source>
        <dbReference type="Proteomes" id="UP000045545"/>
    </source>
</evidence>
<dbReference type="PANTHER" id="PTHR46889:SF7">
    <property type="entry name" value="TRANSPOSASE FOR INSERTION SEQUENCE ELEMENT IS904"/>
    <property type="match status" value="1"/>
</dbReference>
<reference evidence="3 4" key="1">
    <citation type="submission" date="2015-03" db="EMBL/GenBank/DDBJ databases">
        <authorList>
            <person name="Murphy D."/>
        </authorList>
    </citation>
    <scope>NUCLEOTIDE SEQUENCE [LARGE SCALE GENOMIC DNA]</scope>
    <source>
        <strain evidence="3 4">OL-4</strain>
    </source>
</reference>
<dbReference type="OrthoDB" id="9775203at2"/>
<dbReference type="Pfam" id="PF13683">
    <property type="entry name" value="rve_3"/>
    <property type="match status" value="1"/>
</dbReference>
<dbReference type="PANTHER" id="PTHR46889">
    <property type="entry name" value="TRANSPOSASE INSF FOR INSERTION SEQUENCE IS3B-RELATED"/>
    <property type="match status" value="1"/>
</dbReference>
<dbReference type="InterPro" id="IPR050900">
    <property type="entry name" value="Transposase_IS3/IS150/IS904"/>
</dbReference>
<evidence type="ECO:0000313" key="3">
    <source>
        <dbReference type="EMBL" id="CFX00910.1"/>
    </source>
</evidence>
<evidence type="ECO:0000259" key="2">
    <source>
        <dbReference type="Pfam" id="PF13683"/>
    </source>
</evidence>
<feature type="transmembrane region" description="Helical" evidence="1">
    <location>
        <begin position="124"/>
        <end position="147"/>
    </location>
</feature>
<dbReference type="GO" id="GO:0015074">
    <property type="term" value="P:DNA integration"/>
    <property type="evidence" value="ECO:0007669"/>
    <property type="project" value="InterPro"/>
</dbReference>
<keyword evidence="1" id="KW-1133">Transmembrane helix</keyword>
<proteinExistence type="predicted"/>